<dbReference type="SUPFAM" id="SSF52335">
    <property type="entry name" value="Methylglyoxal synthase-like"/>
    <property type="match status" value="1"/>
</dbReference>
<keyword evidence="4" id="KW-0067">ATP-binding</keyword>
<organism evidence="6 7">
    <name type="scientific">Thiothrix lacustris</name>
    <dbReference type="NCBI Taxonomy" id="525917"/>
    <lineage>
        <taxon>Bacteria</taxon>
        <taxon>Pseudomonadati</taxon>
        <taxon>Pseudomonadota</taxon>
        <taxon>Gammaproteobacteria</taxon>
        <taxon>Thiotrichales</taxon>
        <taxon>Thiotrichaceae</taxon>
        <taxon>Thiothrix</taxon>
    </lineage>
</organism>
<dbReference type="Proteomes" id="UP000192491">
    <property type="component" value="Unassembled WGS sequence"/>
</dbReference>
<evidence type="ECO:0000313" key="6">
    <source>
        <dbReference type="EMBL" id="OQX08641.1"/>
    </source>
</evidence>
<keyword evidence="2" id="KW-0436">Ligase</keyword>
<feature type="domain" description="MGS-like" evidence="5">
    <location>
        <begin position="21"/>
        <end position="161"/>
    </location>
</feature>
<dbReference type="PANTHER" id="PTHR11405">
    <property type="entry name" value="CARBAMOYLTRANSFERASE FAMILY MEMBER"/>
    <property type="match status" value="1"/>
</dbReference>
<dbReference type="GO" id="GO:0005524">
    <property type="term" value="F:ATP binding"/>
    <property type="evidence" value="ECO:0007669"/>
    <property type="project" value="UniProtKB-KW"/>
</dbReference>
<dbReference type="Pfam" id="PF02142">
    <property type="entry name" value="MGS"/>
    <property type="match status" value="1"/>
</dbReference>
<evidence type="ECO:0000256" key="1">
    <source>
        <dbReference type="ARBA" id="ARBA00012738"/>
    </source>
</evidence>
<evidence type="ECO:0000259" key="5">
    <source>
        <dbReference type="PROSITE" id="PS51855"/>
    </source>
</evidence>
<feature type="non-terminal residue" evidence="6">
    <location>
        <position position="1"/>
    </location>
</feature>
<dbReference type="Gene3D" id="3.40.50.1380">
    <property type="entry name" value="Methylglyoxal synthase-like domain"/>
    <property type="match status" value="1"/>
</dbReference>
<sequence>VMGVGRTFAEAFGKAQYAAGEVYPTSGVAFISVREADRRHLKEIGDMLLAQGFKIVATRGTARELQNVGVTCEIVNKMREGRPNIVDMIKNEDIDLIVNTTEGEQSTRDSFEIRREALQHKTTYTTTIEGARALCKAMAYTDSEQVYCLQDLHREITEQGV</sequence>
<dbReference type="EC" id="6.3.5.5" evidence="1"/>
<protein>
    <recommendedName>
        <fullName evidence="1">carbamoyl-phosphate synthase (glutamine-hydrolyzing)</fullName>
        <ecNumber evidence="1">6.3.5.5</ecNumber>
    </recommendedName>
</protein>
<evidence type="ECO:0000256" key="3">
    <source>
        <dbReference type="ARBA" id="ARBA00022741"/>
    </source>
</evidence>
<evidence type="ECO:0000256" key="2">
    <source>
        <dbReference type="ARBA" id="ARBA00022598"/>
    </source>
</evidence>
<dbReference type="AlphaFoldDB" id="A0A1Y1QLY6"/>
<evidence type="ECO:0000313" key="7">
    <source>
        <dbReference type="Proteomes" id="UP000192491"/>
    </source>
</evidence>
<reference evidence="6 7" key="1">
    <citation type="submission" date="2017-01" db="EMBL/GenBank/DDBJ databases">
        <title>Novel large sulfur bacteria in the metagenomes of groundwater-fed chemosynthetic microbial mats in the Lake Huron basin.</title>
        <authorList>
            <person name="Sharrar A.M."/>
            <person name="Flood B.E."/>
            <person name="Bailey J.V."/>
            <person name="Jones D.S."/>
            <person name="Biddanda B."/>
            <person name="Ruberg S.A."/>
            <person name="Marcus D.N."/>
            <person name="Dick G.J."/>
        </authorList>
    </citation>
    <scope>NUCLEOTIDE SEQUENCE [LARGE SCALE GENOMIC DNA]</scope>
    <source>
        <strain evidence="6">A8</strain>
    </source>
</reference>
<comment type="caution">
    <text evidence="6">The sequence shown here is derived from an EMBL/GenBank/DDBJ whole genome shotgun (WGS) entry which is preliminary data.</text>
</comment>
<dbReference type="SMART" id="SM00851">
    <property type="entry name" value="MGS"/>
    <property type="match status" value="1"/>
</dbReference>
<gene>
    <name evidence="6" type="ORF">BWK73_24930</name>
</gene>
<name>A0A1Y1QLY6_9GAMM</name>
<dbReference type="GO" id="GO:0005737">
    <property type="term" value="C:cytoplasm"/>
    <property type="evidence" value="ECO:0007669"/>
    <property type="project" value="TreeGrafter"/>
</dbReference>
<dbReference type="GO" id="GO:0006541">
    <property type="term" value="P:glutamine metabolic process"/>
    <property type="evidence" value="ECO:0007669"/>
    <property type="project" value="TreeGrafter"/>
</dbReference>
<accession>A0A1Y1QLY6</accession>
<dbReference type="InterPro" id="IPR011607">
    <property type="entry name" value="MGS-like_dom"/>
</dbReference>
<proteinExistence type="predicted"/>
<dbReference type="GO" id="GO:0004088">
    <property type="term" value="F:carbamoyl-phosphate synthase (glutamine-hydrolyzing) activity"/>
    <property type="evidence" value="ECO:0007669"/>
    <property type="project" value="UniProtKB-EC"/>
</dbReference>
<dbReference type="CDD" id="cd01424">
    <property type="entry name" value="MGS_CPS_II"/>
    <property type="match status" value="1"/>
</dbReference>
<dbReference type="EMBL" id="MTEJ01000170">
    <property type="protein sequence ID" value="OQX08641.1"/>
    <property type="molecule type" value="Genomic_DNA"/>
</dbReference>
<keyword evidence="3" id="KW-0547">Nucleotide-binding</keyword>
<dbReference type="InterPro" id="IPR033937">
    <property type="entry name" value="MGS_CPS_CarB"/>
</dbReference>
<dbReference type="PROSITE" id="PS51855">
    <property type="entry name" value="MGS"/>
    <property type="match status" value="1"/>
</dbReference>
<evidence type="ECO:0000256" key="4">
    <source>
        <dbReference type="ARBA" id="ARBA00022840"/>
    </source>
</evidence>
<dbReference type="PANTHER" id="PTHR11405:SF53">
    <property type="entry name" value="CARBAMOYL-PHOSPHATE SYNTHASE [AMMONIA], MITOCHONDRIAL"/>
    <property type="match status" value="1"/>
</dbReference>
<dbReference type="InterPro" id="IPR036914">
    <property type="entry name" value="MGS-like_dom_sf"/>
</dbReference>